<evidence type="ECO:0000313" key="2">
    <source>
        <dbReference type="Proteomes" id="UP000298030"/>
    </source>
</evidence>
<name>A0A4Y7SWU0_COPMI</name>
<dbReference type="EMBL" id="QPFP01000049">
    <property type="protein sequence ID" value="TEB26302.1"/>
    <property type="molecule type" value="Genomic_DNA"/>
</dbReference>
<keyword evidence="2" id="KW-1185">Reference proteome</keyword>
<reference evidence="1 2" key="1">
    <citation type="journal article" date="2019" name="Nat. Ecol. Evol.">
        <title>Megaphylogeny resolves global patterns of mushroom evolution.</title>
        <authorList>
            <person name="Varga T."/>
            <person name="Krizsan K."/>
            <person name="Foldi C."/>
            <person name="Dima B."/>
            <person name="Sanchez-Garcia M."/>
            <person name="Sanchez-Ramirez S."/>
            <person name="Szollosi G.J."/>
            <person name="Szarkandi J.G."/>
            <person name="Papp V."/>
            <person name="Albert L."/>
            <person name="Andreopoulos W."/>
            <person name="Angelini C."/>
            <person name="Antonin V."/>
            <person name="Barry K.W."/>
            <person name="Bougher N.L."/>
            <person name="Buchanan P."/>
            <person name="Buyck B."/>
            <person name="Bense V."/>
            <person name="Catcheside P."/>
            <person name="Chovatia M."/>
            <person name="Cooper J."/>
            <person name="Damon W."/>
            <person name="Desjardin D."/>
            <person name="Finy P."/>
            <person name="Geml J."/>
            <person name="Haridas S."/>
            <person name="Hughes K."/>
            <person name="Justo A."/>
            <person name="Karasinski D."/>
            <person name="Kautmanova I."/>
            <person name="Kiss B."/>
            <person name="Kocsube S."/>
            <person name="Kotiranta H."/>
            <person name="LaButti K.M."/>
            <person name="Lechner B.E."/>
            <person name="Liimatainen K."/>
            <person name="Lipzen A."/>
            <person name="Lukacs Z."/>
            <person name="Mihaltcheva S."/>
            <person name="Morgado L.N."/>
            <person name="Niskanen T."/>
            <person name="Noordeloos M.E."/>
            <person name="Ohm R.A."/>
            <person name="Ortiz-Santana B."/>
            <person name="Ovrebo C."/>
            <person name="Racz N."/>
            <person name="Riley R."/>
            <person name="Savchenko A."/>
            <person name="Shiryaev A."/>
            <person name="Soop K."/>
            <person name="Spirin V."/>
            <person name="Szebenyi C."/>
            <person name="Tomsovsky M."/>
            <person name="Tulloss R.E."/>
            <person name="Uehling J."/>
            <person name="Grigoriev I.V."/>
            <person name="Vagvolgyi C."/>
            <person name="Papp T."/>
            <person name="Martin F.M."/>
            <person name="Miettinen O."/>
            <person name="Hibbett D.S."/>
            <person name="Nagy L.G."/>
        </authorList>
    </citation>
    <scope>NUCLEOTIDE SEQUENCE [LARGE SCALE GENOMIC DNA]</scope>
    <source>
        <strain evidence="1 2">FP101781</strain>
    </source>
</reference>
<dbReference type="AlphaFoldDB" id="A0A4Y7SWU0"/>
<evidence type="ECO:0000313" key="1">
    <source>
        <dbReference type="EMBL" id="TEB26302.1"/>
    </source>
</evidence>
<comment type="caution">
    <text evidence="1">The sequence shown here is derived from an EMBL/GenBank/DDBJ whole genome shotgun (WGS) entry which is preliminary data.</text>
</comment>
<accession>A0A4Y7SWU0</accession>
<protein>
    <submittedName>
        <fullName evidence="1">Uncharacterized protein</fullName>
    </submittedName>
</protein>
<sequence>MDRMLYQGAFRNVPDEVMEEILSYNLLVPESLFYSPYQHFGKYDLSDLSSSVVLEVCRRWMRIGTPLLYETVVLRSKPQVLALRTALDGNRALCRYIKKLRVEDTYGMAIADVMQMCSAVTDVWVSLRLQSGGCETGKGIQKGLKYLNPRNVVFWDYSMGKMRPYNLRFPLFEALEGMLPEWKRLTTLRYLSEPGWMDGCAREMISKVHELCPDLEHLYFTDFYFSRSPSLLSSLSKAKKLKKIWILEGVDESSFSNHDLSEVISDQHKNILKKVAIYQPHSSQPAPLPPSTPEPSNWTLNLAPMNAAAPLTRTFVLSHILAHCAGLPDIPNREEMGIWKVPILRTFSKVSREFRNVALPFLYSDIELKTGSQCRALDQILEVYPYGVHIRHIKGNISDLLLVPEFRHILRKAVNMVSLQGTPEYPITCDDLSVLSILAGKTLRFLDAAIKDRQEWRPSVVDWLSLSVSLWGLRHLTMLVWSNEGSFDLETMDAPAFRDSLPNLTTLSYNSKVATLMDLLCYVDLPELMQVEILVEECDVSVCRGFLQVHGYKLQHLDLPFPSFSSDLFTNLCPNVWSFKLDIADSKVPANANIFSDVRFNDLLEELHIYAAPHKKERDLRFLENVDFSGFFSLANIYLESFSWPTEQCAITKSLMVRLAEKWWLEWGLRTADANRTAWKPRLKAPRSSRRVTGRRQLATLR</sequence>
<organism evidence="1 2">
    <name type="scientific">Coprinellus micaceus</name>
    <name type="common">Glistening ink-cap mushroom</name>
    <name type="synonym">Coprinus micaceus</name>
    <dbReference type="NCBI Taxonomy" id="71717"/>
    <lineage>
        <taxon>Eukaryota</taxon>
        <taxon>Fungi</taxon>
        <taxon>Dikarya</taxon>
        <taxon>Basidiomycota</taxon>
        <taxon>Agaricomycotina</taxon>
        <taxon>Agaricomycetes</taxon>
        <taxon>Agaricomycetidae</taxon>
        <taxon>Agaricales</taxon>
        <taxon>Agaricineae</taxon>
        <taxon>Psathyrellaceae</taxon>
        <taxon>Coprinellus</taxon>
    </lineage>
</organism>
<proteinExistence type="predicted"/>
<gene>
    <name evidence="1" type="ORF">FA13DRAFT_1737481</name>
</gene>
<dbReference type="Proteomes" id="UP000298030">
    <property type="component" value="Unassembled WGS sequence"/>
</dbReference>
<dbReference type="OrthoDB" id="2786563at2759"/>